<accession>A0ABW5KE99</accession>
<dbReference type="Pfam" id="PF04773">
    <property type="entry name" value="FecR"/>
    <property type="match status" value="1"/>
</dbReference>
<keyword evidence="5" id="KW-1185">Reference proteome</keyword>
<keyword evidence="1" id="KW-0812">Transmembrane</keyword>
<dbReference type="Gene3D" id="3.55.50.30">
    <property type="match status" value="1"/>
</dbReference>
<dbReference type="PANTHER" id="PTHR30273:SF2">
    <property type="entry name" value="PROTEIN FECR"/>
    <property type="match status" value="1"/>
</dbReference>
<protein>
    <submittedName>
        <fullName evidence="4">FecR family protein</fullName>
    </submittedName>
</protein>
<dbReference type="PIRSF" id="PIRSF018266">
    <property type="entry name" value="FecR"/>
    <property type="match status" value="1"/>
</dbReference>
<evidence type="ECO:0000313" key="4">
    <source>
        <dbReference type="EMBL" id="MFD2547307.1"/>
    </source>
</evidence>
<reference evidence="5" key="1">
    <citation type="journal article" date="2019" name="Int. J. Syst. Evol. Microbiol.">
        <title>The Global Catalogue of Microorganisms (GCM) 10K type strain sequencing project: providing services to taxonomists for standard genome sequencing and annotation.</title>
        <authorList>
            <consortium name="The Broad Institute Genomics Platform"/>
            <consortium name="The Broad Institute Genome Sequencing Center for Infectious Disease"/>
            <person name="Wu L."/>
            <person name="Ma J."/>
        </authorList>
    </citation>
    <scope>NUCLEOTIDE SEQUENCE [LARGE SCALE GENOMIC DNA]</scope>
    <source>
        <strain evidence="5">KCTC 42662</strain>
    </source>
</reference>
<dbReference type="InterPro" id="IPR032508">
    <property type="entry name" value="FecR_C"/>
</dbReference>
<comment type="caution">
    <text evidence="4">The sequence shown here is derived from an EMBL/GenBank/DDBJ whole genome shotgun (WGS) entry which is preliminary data.</text>
</comment>
<name>A0ABW5KE99_9SPHI</name>
<sequence>MKENIKELLEKYSRNACTPQELRALEAWYQQLGAGREGSTPDEQTINRIWTKLAHQTLAYDPPRPKPRRMPVFGWISAAAAVALIALTVGILLDNRRSQELSLVSADVAPGSDKAFLILVDGTKIALDEAAEGNIAEQYGLHISKQNDGTVVYSSDSSKKTAGYTSKYNTIETPRGGQYQIVLSDGTTIRLNASSSVTFPVQFSASSRAVRITGEAYFNVATRYLPGFPTDRIPFIVETDQQKIEVLGTQFNVNAYPENGMQRTTLVEGIVKVSRPGSEERVLLTPGERAQIGETIAVSKADIEQDIAWKNGDFIYKNEQLIHILQQVSRWYNVEIDCPKELEKLRFSGMISRKRPLSSIITMLQATGSIRVIRKERRLTITT</sequence>
<feature type="domain" description="FecR protein" evidence="2">
    <location>
        <begin position="170"/>
        <end position="272"/>
    </location>
</feature>
<evidence type="ECO:0000256" key="1">
    <source>
        <dbReference type="SAM" id="Phobius"/>
    </source>
</evidence>
<feature type="domain" description="Protein FecR C-terminal" evidence="3">
    <location>
        <begin position="313"/>
        <end position="381"/>
    </location>
</feature>
<dbReference type="Gene3D" id="2.60.120.1440">
    <property type="match status" value="1"/>
</dbReference>
<keyword evidence="1" id="KW-1133">Transmembrane helix</keyword>
<dbReference type="EMBL" id="JBHULR010000003">
    <property type="protein sequence ID" value="MFD2547307.1"/>
    <property type="molecule type" value="Genomic_DNA"/>
</dbReference>
<evidence type="ECO:0000259" key="3">
    <source>
        <dbReference type="Pfam" id="PF16344"/>
    </source>
</evidence>
<gene>
    <name evidence="4" type="ORF">ACFSR5_06555</name>
</gene>
<dbReference type="InterPro" id="IPR006860">
    <property type="entry name" value="FecR"/>
</dbReference>
<dbReference type="Pfam" id="PF16344">
    <property type="entry name" value="FecR_C"/>
    <property type="match status" value="1"/>
</dbReference>
<evidence type="ECO:0000313" key="5">
    <source>
        <dbReference type="Proteomes" id="UP001597545"/>
    </source>
</evidence>
<organism evidence="4 5">
    <name type="scientific">Sphingobacterium suaedae</name>
    <dbReference type="NCBI Taxonomy" id="1686402"/>
    <lineage>
        <taxon>Bacteria</taxon>
        <taxon>Pseudomonadati</taxon>
        <taxon>Bacteroidota</taxon>
        <taxon>Sphingobacteriia</taxon>
        <taxon>Sphingobacteriales</taxon>
        <taxon>Sphingobacteriaceae</taxon>
        <taxon>Sphingobacterium</taxon>
    </lineage>
</organism>
<dbReference type="InterPro" id="IPR012373">
    <property type="entry name" value="Ferrdict_sens_TM"/>
</dbReference>
<proteinExistence type="predicted"/>
<keyword evidence="1" id="KW-0472">Membrane</keyword>
<evidence type="ECO:0000259" key="2">
    <source>
        <dbReference type="Pfam" id="PF04773"/>
    </source>
</evidence>
<dbReference type="PANTHER" id="PTHR30273">
    <property type="entry name" value="PERIPLASMIC SIGNAL SENSOR AND SIGMA FACTOR ACTIVATOR FECR-RELATED"/>
    <property type="match status" value="1"/>
</dbReference>
<feature type="transmembrane region" description="Helical" evidence="1">
    <location>
        <begin position="72"/>
        <end position="93"/>
    </location>
</feature>
<dbReference type="RefSeq" id="WP_380901934.1">
    <property type="nucleotide sequence ID" value="NZ_JBHUEG010000007.1"/>
</dbReference>
<dbReference type="Proteomes" id="UP001597545">
    <property type="component" value="Unassembled WGS sequence"/>
</dbReference>